<dbReference type="EC" id="3.4.19.12" evidence="3"/>
<dbReference type="CDD" id="cd22767">
    <property type="entry name" value="OTU_ZRANB1"/>
    <property type="match status" value="1"/>
</dbReference>
<feature type="domain" description="RanBP2-type" evidence="15">
    <location>
        <begin position="145"/>
        <end position="174"/>
    </location>
</feature>
<dbReference type="PROSITE" id="PS01358">
    <property type="entry name" value="ZF_RANBP2_1"/>
    <property type="match status" value="3"/>
</dbReference>
<evidence type="ECO:0000256" key="9">
    <source>
        <dbReference type="ARBA" id="ARBA00022786"/>
    </source>
</evidence>
<dbReference type="Gene3D" id="3.90.70.80">
    <property type="match status" value="1"/>
</dbReference>
<evidence type="ECO:0000259" key="15">
    <source>
        <dbReference type="PROSITE" id="PS50199"/>
    </source>
</evidence>
<dbReference type="GO" id="GO:0008270">
    <property type="term" value="F:zinc ion binding"/>
    <property type="evidence" value="ECO:0007669"/>
    <property type="project" value="UniProtKB-KW"/>
</dbReference>
<evidence type="ECO:0000256" key="3">
    <source>
        <dbReference type="ARBA" id="ARBA00012759"/>
    </source>
</evidence>
<evidence type="ECO:0000256" key="11">
    <source>
        <dbReference type="ARBA" id="ARBA00022807"/>
    </source>
</evidence>
<evidence type="ECO:0000256" key="2">
    <source>
        <dbReference type="ARBA" id="ARBA00005865"/>
    </source>
</evidence>
<comment type="similarity">
    <text evidence="2">Belongs to the peptidase C64 family.</text>
</comment>
<evidence type="ECO:0000256" key="5">
    <source>
        <dbReference type="ARBA" id="ARBA00022687"/>
    </source>
</evidence>
<dbReference type="GO" id="GO:0016477">
    <property type="term" value="P:cell migration"/>
    <property type="evidence" value="ECO:0007669"/>
    <property type="project" value="TreeGrafter"/>
</dbReference>
<evidence type="ECO:0000256" key="1">
    <source>
        <dbReference type="ARBA" id="ARBA00000707"/>
    </source>
</evidence>
<dbReference type="GO" id="GO:0070530">
    <property type="term" value="F:K63-linked polyubiquitin modification-dependent protein binding"/>
    <property type="evidence" value="ECO:0007669"/>
    <property type="project" value="TreeGrafter"/>
</dbReference>
<evidence type="ECO:0000256" key="10">
    <source>
        <dbReference type="ARBA" id="ARBA00022801"/>
    </source>
</evidence>
<organism evidence="17 18">
    <name type="scientific">Artemia franciscana</name>
    <name type="common">Brine shrimp</name>
    <name type="synonym">Artemia sanfranciscana</name>
    <dbReference type="NCBI Taxonomy" id="6661"/>
    <lineage>
        <taxon>Eukaryota</taxon>
        <taxon>Metazoa</taxon>
        <taxon>Ecdysozoa</taxon>
        <taxon>Arthropoda</taxon>
        <taxon>Crustacea</taxon>
        <taxon>Branchiopoda</taxon>
        <taxon>Anostraca</taxon>
        <taxon>Artemiidae</taxon>
        <taxon>Artemia</taxon>
    </lineage>
</organism>
<dbReference type="InterPro" id="IPR001876">
    <property type="entry name" value="Znf_RanBP2"/>
</dbReference>
<dbReference type="InterPro" id="IPR049768">
    <property type="entry name" value="ZRANB1_OTU"/>
</dbReference>
<dbReference type="Pfam" id="PF18418">
    <property type="entry name" value="AnkUBD"/>
    <property type="match status" value="1"/>
</dbReference>
<dbReference type="InterPro" id="IPR051346">
    <property type="entry name" value="OTU_Deubiquitinase"/>
</dbReference>
<keyword evidence="11" id="KW-0788">Thiol protease</keyword>
<keyword evidence="8 13" id="KW-0863">Zinc-finger</keyword>
<evidence type="ECO:0000256" key="7">
    <source>
        <dbReference type="ARBA" id="ARBA00022737"/>
    </source>
</evidence>
<dbReference type="SMART" id="SM00547">
    <property type="entry name" value="ZnF_RBZ"/>
    <property type="match status" value="3"/>
</dbReference>
<feature type="domain" description="RanBP2-type" evidence="15">
    <location>
        <begin position="3"/>
        <end position="32"/>
    </location>
</feature>
<keyword evidence="6" id="KW-0479">Metal-binding</keyword>
<dbReference type="GO" id="GO:0005737">
    <property type="term" value="C:cytoplasm"/>
    <property type="evidence" value="ECO:0007669"/>
    <property type="project" value="TreeGrafter"/>
</dbReference>
<dbReference type="InterPro" id="IPR003323">
    <property type="entry name" value="OTU_dom"/>
</dbReference>
<feature type="compositionally biased region" description="Polar residues" evidence="14">
    <location>
        <begin position="112"/>
        <end position="127"/>
    </location>
</feature>
<dbReference type="EMBL" id="JAVRJZ010000015">
    <property type="protein sequence ID" value="KAK2712746.1"/>
    <property type="molecule type" value="Genomic_DNA"/>
</dbReference>
<reference evidence="17" key="1">
    <citation type="submission" date="2023-07" db="EMBL/GenBank/DDBJ databases">
        <title>Chromosome-level genome assembly of Artemia franciscana.</title>
        <authorList>
            <person name="Jo E."/>
        </authorList>
    </citation>
    <scope>NUCLEOTIDE SEQUENCE</scope>
    <source>
        <tissue evidence="17">Whole body</tissue>
    </source>
</reference>
<accession>A0AA88HRV7</accession>
<dbReference type="Proteomes" id="UP001187531">
    <property type="component" value="Unassembled WGS sequence"/>
</dbReference>
<dbReference type="InterPro" id="IPR041294">
    <property type="entry name" value="AnkUBD"/>
</dbReference>
<keyword evidence="4" id="KW-0645">Protease</keyword>
<dbReference type="Pfam" id="PF02338">
    <property type="entry name" value="OTU"/>
    <property type="match status" value="1"/>
</dbReference>
<name>A0AA88HRV7_ARTSF</name>
<feature type="region of interest" description="Disordered" evidence="14">
    <location>
        <begin position="109"/>
        <end position="145"/>
    </location>
</feature>
<keyword evidence="9" id="KW-0833">Ubl conjugation pathway</keyword>
<protein>
    <recommendedName>
        <fullName evidence="3">ubiquitinyl hydrolase 1</fullName>
        <ecNumber evidence="3">3.4.19.12</ecNumber>
    </recommendedName>
</protein>
<evidence type="ECO:0000259" key="16">
    <source>
        <dbReference type="PROSITE" id="PS50802"/>
    </source>
</evidence>
<feature type="domain" description="OTU" evidence="16">
    <location>
        <begin position="399"/>
        <end position="559"/>
    </location>
</feature>
<evidence type="ECO:0000313" key="18">
    <source>
        <dbReference type="Proteomes" id="UP001187531"/>
    </source>
</evidence>
<keyword evidence="10" id="KW-0378">Hydrolase</keyword>
<evidence type="ECO:0000256" key="4">
    <source>
        <dbReference type="ARBA" id="ARBA00022670"/>
    </source>
</evidence>
<dbReference type="GO" id="GO:0007010">
    <property type="term" value="P:cytoskeleton organization"/>
    <property type="evidence" value="ECO:0007669"/>
    <property type="project" value="TreeGrafter"/>
</dbReference>
<comment type="caution">
    <text evidence="17">The sequence shown here is derived from an EMBL/GenBank/DDBJ whole genome shotgun (WGS) entry which is preliminary data.</text>
</comment>
<dbReference type="GO" id="GO:0071947">
    <property type="term" value="P:protein deubiquitination involved in ubiquitin-dependent protein catabolic process"/>
    <property type="evidence" value="ECO:0007669"/>
    <property type="project" value="TreeGrafter"/>
</dbReference>
<dbReference type="GO" id="GO:0004843">
    <property type="term" value="F:cysteine-type deubiquitinase activity"/>
    <property type="evidence" value="ECO:0007669"/>
    <property type="project" value="UniProtKB-EC"/>
</dbReference>
<evidence type="ECO:0000256" key="12">
    <source>
        <dbReference type="ARBA" id="ARBA00022833"/>
    </source>
</evidence>
<evidence type="ECO:0000256" key="14">
    <source>
        <dbReference type="SAM" id="MobiDB-lite"/>
    </source>
</evidence>
<keyword evidence="7" id="KW-0677">Repeat</keyword>
<keyword evidence="12" id="KW-0862">Zinc</keyword>
<gene>
    <name evidence="17" type="ORF">QYM36_011443</name>
</gene>
<feature type="domain" description="RanBP2-type" evidence="15">
    <location>
        <begin position="61"/>
        <end position="90"/>
    </location>
</feature>
<keyword evidence="18" id="KW-1185">Reference proteome</keyword>
<dbReference type="GO" id="GO:0030177">
    <property type="term" value="P:positive regulation of Wnt signaling pathway"/>
    <property type="evidence" value="ECO:0007669"/>
    <property type="project" value="TreeGrafter"/>
</dbReference>
<comment type="catalytic activity">
    <reaction evidence="1">
        <text>Thiol-dependent hydrolysis of ester, thioester, amide, peptide and isopeptide bonds formed by the C-terminal Gly of ubiquitin (a 76-residue protein attached to proteins as an intracellular targeting signal).</text>
        <dbReference type="EC" id="3.4.19.12"/>
    </reaction>
</comment>
<dbReference type="PANTHER" id="PTHR13367">
    <property type="entry name" value="UBIQUITIN THIOESTERASE"/>
    <property type="match status" value="1"/>
</dbReference>
<dbReference type="Pfam" id="PF00641">
    <property type="entry name" value="Zn_ribbon_RanBP"/>
    <property type="match status" value="2"/>
</dbReference>
<dbReference type="Gene3D" id="1.25.40.560">
    <property type="match status" value="1"/>
</dbReference>
<evidence type="ECO:0000256" key="13">
    <source>
        <dbReference type="PROSITE-ProRule" id="PRU00322"/>
    </source>
</evidence>
<keyword evidence="5" id="KW-0879">Wnt signaling pathway</keyword>
<dbReference type="GO" id="GO:0016055">
    <property type="term" value="P:Wnt signaling pathway"/>
    <property type="evidence" value="ECO:0007669"/>
    <property type="project" value="UniProtKB-KW"/>
</dbReference>
<dbReference type="GO" id="GO:0035523">
    <property type="term" value="P:protein K29-linked deubiquitination"/>
    <property type="evidence" value="ECO:0007669"/>
    <property type="project" value="TreeGrafter"/>
</dbReference>
<dbReference type="GO" id="GO:0005634">
    <property type="term" value="C:nucleus"/>
    <property type="evidence" value="ECO:0007669"/>
    <property type="project" value="TreeGrafter"/>
</dbReference>
<dbReference type="AlphaFoldDB" id="A0AA88HRV7"/>
<evidence type="ECO:0000256" key="8">
    <source>
        <dbReference type="ARBA" id="ARBA00022771"/>
    </source>
</evidence>
<dbReference type="GO" id="GO:1990168">
    <property type="term" value="P:protein K33-linked deubiquitination"/>
    <property type="evidence" value="ECO:0007669"/>
    <property type="project" value="TreeGrafter"/>
</dbReference>
<evidence type="ECO:0000256" key="6">
    <source>
        <dbReference type="ARBA" id="ARBA00022723"/>
    </source>
</evidence>
<proteinExistence type="inferred from homology"/>
<evidence type="ECO:0000313" key="17">
    <source>
        <dbReference type="EMBL" id="KAK2712746.1"/>
    </source>
</evidence>
<sequence length="649" mass="72972">MTSPTKWKCDYCTFLNWPSSQKCTMCRALRPLRLISPTSSKLDIATESKICSTQDSADKGDDNKWSCGACTYLNWPRSLRCTQCQSPRLNDSDTVINADNIHERIAPLKLTGSPTASRGSPPSSVSKGASPEFEACNTRSNSPQTTSKWKCEVCTYENWNKALRCAMCHSSLPLAPAKNNSNENLYFSASNQQTTSTHGRIPLSRSGSANNYEVEKRLKQIRRQHREADWSWLNAIQGVIEGNVTPVASYLNGGGDPLRHLSPADINVLPRYAGVDQGQSLVQIALRYQNEEVLKTILNSIQGTKGTKRTPHHIAPELASDIRKHLSTSLRHHKSGLPCVYFQEMSTFVIPQEVSDLPPLVQSQLYDELLDQDVQKELETDCCAINWSRELTENLGTRLLSLWNRTAGDCLLDSILGATWGILDRDGLMRKSLADCLQNSGHLLYERWAEYEIRTAAEMNLDYIPSEAELSSEWADLVSRARRPGAPLDQLHIWALSHILRRPIIVYGATCVKSHVGEPLDYARFQGVYLPLLWEPSFCWKVPIALGYTRGHFSALVPVEPDNLPSGEIRQDGGQKSSYLPLITNEAQLLPVHFLTEGEIGQEELLLHQWLDVHLTDGGCFVARQRLGRRSLLVAQLMEEWLNYYRRIL</sequence>
<dbReference type="PROSITE" id="PS50802">
    <property type="entry name" value="OTU"/>
    <property type="match status" value="1"/>
</dbReference>
<dbReference type="PROSITE" id="PS50199">
    <property type="entry name" value="ZF_RANBP2_2"/>
    <property type="match status" value="3"/>
</dbReference>
<dbReference type="Gene3D" id="4.10.1060.10">
    <property type="entry name" value="Zinc finger, RanBP2-type"/>
    <property type="match status" value="2"/>
</dbReference>
<dbReference type="SUPFAM" id="SSF90209">
    <property type="entry name" value="Ran binding protein zinc finger-like"/>
    <property type="match status" value="2"/>
</dbReference>
<dbReference type="InterPro" id="IPR036443">
    <property type="entry name" value="Znf_RanBP2_sf"/>
</dbReference>
<dbReference type="PANTHER" id="PTHR13367:SF28">
    <property type="entry name" value="UBIQUITIN THIOESTERASE ZRANB1"/>
    <property type="match status" value="1"/>
</dbReference>
<dbReference type="Gene3D" id="2.30.30.380">
    <property type="entry name" value="Zn-finger domain of Sec23/24"/>
    <property type="match status" value="1"/>
</dbReference>